<dbReference type="AlphaFoldDB" id="A0A0A9Y6P4"/>
<gene>
    <name evidence="2" type="primary">SEC242</name>
    <name evidence="2" type="ORF">CM83_21033</name>
</gene>
<protein>
    <submittedName>
        <fullName evidence="2">Protein transport protein SEC24-2</fullName>
    </submittedName>
</protein>
<dbReference type="EMBL" id="GBHO01014872">
    <property type="protein sequence ID" value="JAG28732.1"/>
    <property type="molecule type" value="Transcribed_RNA"/>
</dbReference>
<organism evidence="2">
    <name type="scientific">Lygus hesperus</name>
    <name type="common">Western plant bug</name>
    <dbReference type="NCBI Taxonomy" id="30085"/>
    <lineage>
        <taxon>Eukaryota</taxon>
        <taxon>Metazoa</taxon>
        <taxon>Ecdysozoa</taxon>
        <taxon>Arthropoda</taxon>
        <taxon>Hexapoda</taxon>
        <taxon>Insecta</taxon>
        <taxon>Pterygota</taxon>
        <taxon>Neoptera</taxon>
        <taxon>Paraneoptera</taxon>
        <taxon>Hemiptera</taxon>
        <taxon>Heteroptera</taxon>
        <taxon>Panheteroptera</taxon>
        <taxon>Cimicomorpha</taxon>
        <taxon>Miridae</taxon>
        <taxon>Mirini</taxon>
        <taxon>Lygus</taxon>
    </lineage>
</organism>
<sequence length="628" mass="69406">MPDPNDNNPDPNVAVRGFAKFKRAYEKRGNEIKLIRIKGSTAKTLASERFIFSGTMKTIENLMDKFEEAWEAAIEYAETHTITPQFPSQADLDYFQGIKNYYYEAFGFQEDIARSVSFMSSPPGNSSRIGDSRLSHASVPGRAILPKIHIKTFRGDFAAWPTFKQLFTSLIIEEPSLSDAERYHFLLSYLDGPALDTVKSISVTEANFNQAWAAVTLVYDNKRKQARSYIDKLLDFKPGVGKPTAESLQSYLSHVSESIVSLKALSIPQFDDYLLCELALRNLDPVTRQAFEVSIISKDYPHFNDLKEFVQGRFKVLHLTSESGVKSEPAPLKNVSGPKRPNSFTPKSHSNQALLTHASKPPREKASPKESSSLVCPLCKQQHILVDCPTFKSSTPAQRLESLRQWSGCRNCLYPFHKTKECKSKWSCKFCKARHHSDLHLGSKDSSTSSSSQSLGSTSPSPASPEFAGTHTSSTCGVLLGTVRASILDANGRAHVFRGLLDPGSHVSFITDQCARKLGKTTRPYRGHISGVNGSPLKNISGRLNISFQPPSTSALTTEVIVVPSITPSLPQSNLTSSMWHDYLSYNLSDPDFSISAPISFLIGADLYTDVLVGAPLTIHENGPRLME</sequence>
<feature type="compositionally biased region" description="Polar residues" evidence="1">
    <location>
        <begin position="342"/>
        <end position="352"/>
    </location>
</feature>
<name>A0A0A9Y6P4_LYGHE</name>
<dbReference type="PANTHER" id="PTHR47331:SF1">
    <property type="entry name" value="GAG-LIKE PROTEIN"/>
    <property type="match status" value="1"/>
</dbReference>
<feature type="region of interest" description="Disordered" evidence="1">
    <location>
        <begin position="326"/>
        <end position="352"/>
    </location>
</feature>
<evidence type="ECO:0000256" key="1">
    <source>
        <dbReference type="SAM" id="MobiDB-lite"/>
    </source>
</evidence>
<feature type="compositionally biased region" description="Low complexity" evidence="1">
    <location>
        <begin position="444"/>
        <end position="465"/>
    </location>
</feature>
<proteinExistence type="predicted"/>
<accession>A0A0A9Y6P4</accession>
<feature type="region of interest" description="Disordered" evidence="1">
    <location>
        <begin position="439"/>
        <end position="469"/>
    </location>
</feature>
<reference evidence="2" key="1">
    <citation type="journal article" date="2014" name="PLoS ONE">
        <title>Transcriptome-Based Identification of ABC Transporters in the Western Tarnished Plant Bug Lygus hesperus.</title>
        <authorList>
            <person name="Hull J.J."/>
            <person name="Chaney K."/>
            <person name="Geib S.M."/>
            <person name="Fabrick J.A."/>
            <person name="Brent C.S."/>
            <person name="Walsh D."/>
            <person name="Lavine L.C."/>
        </authorList>
    </citation>
    <scope>NUCLEOTIDE SEQUENCE</scope>
</reference>
<dbReference type="PANTHER" id="PTHR47331">
    <property type="entry name" value="PHD-TYPE DOMAIN-CONTAINING PROTEIN"/>
    <property type="match status" value="1"/>
</dbReference>
<dbReference type="Pfam" id="PF03564">
    <property type="entry name" value="DUF1759"/>
    <property type="match status" value="1"/>
</dbReference>
<dbReference type="CDD" id="cd00303">
    <property type="entry name" value="retropepsin_like"/>
    <property type="match status" value="1"/>
</dbReference>
<feature type="non-terminal residue" evidence="2">
    <location>
        <position position="628"/>
    </location>
</feature>
<dbReference type="InterPro" id="IPR005312">
    <property type="entry name" value="DUF1759"/>
</dbReference>
<evidence type="ECO:0000313" key="2">
    <source>
        <dbReference type="EMBL" id="JAG28732.1"/>
    </source>
</evidence>
<reference evidence="2" key="2">
    <citation type="submission" date="2014-07" db="EMBL/GenBank/DDBJ databases">
        <authorList>
            <person name="Hull J."/>
        </authorList>
    </citation>
    <scope>NUCLEOTIDE SEQUENCE</scope>
</reference>